<dbReference type="PANTHER" id="PTHR43581:SF2">
    <property type="entry name" value="EXCINUCLEASE ATPASE SUBUNIT"/>
    <property type="match status" value="1"/>
</dbReference>
<dbReference type="PIRSF" id="PIRSF034888">
    <property type="entry name" value="P-loop_UCP034888"/>
    <property type="match status" value="1"/>
</dbReference>
<dbReference type="HOGENOM" id="CLU_032548_1_1_7"/>
<dbReference type="EMBL" id="CM001368">
    <property type="protein sequence ID" value="EHJ47893.1"/>
    <property type="molecule type" value="Genomic_DNA"/>
</dbReference>
<dbReference type="Pfam" id="PF13304">
    <property type="entry name" value="AAA_21"/>
    <property type="match status" value="1"/>
</dbReference>
<name>G7Q4W6_9BACT</name>
<dbReference type="Gene3D" id="3.40.50.300">
    <property type="entry name" value="P-loop containing nucleotide triphosphate hydrolases"/>
    <property type="match status" value="1"/>
</dbReference>
<dbReference type="STRING" id="694327.DFW101_1886"/>
<dbReference type="PANTHER" id="PTHR43581">
    <property type="entry name" value="ATP/GTP PHOSPHATASE"/>
    <property type="match status" value="1"/>
</dbReference>
<dbReference type="eggNOG" id="COG4938">
    <property type="taxonomic scope" value="Bacteria"/>
</dbReference>
<reference evidence="3" key="1">
    <citation type="journal article" date="2015" name="Genome Announc.">
        <title>High-Quality Draft Genome Sequence of Desulfovibrio carbinoliphilus FW-101-2B, an Organic Acid-Oxidizing Sulfate-Reducing Bacterium Isolated from Uranium(VI)-Contaminated Groundwater.</title>
        <authorList>
            <person name="Ramsay B.D."/>
            <person name="Hwang C."/>
            <person name="Woo H.L."/>
            <person name="Carroll S.L."/>
            <person name="Lucas S."/>
            <person name="Han J."/>
            <person name="Lapidus A.L."/>
            <person name="Cheng J.F."/>
            <person name="Goodwin L.A."/>
            <person name="Pitluck S."/>
            <person name="Peters L."/>
            <person name="Chertkov O."/>
            <person name="Held B."/>
            <person name="Detter J.C."/>
            <person name="Han C.S."/>
            <person name="Tapia R."/>
            <person name="Land M.L."/>
            <person name="Hauser L.J."/>
            <person name="Kyrpides N.C."/>
            <person name="Ivanova N.N."/>
            <person name="Mikhailova N."/>
            <person name="Pagani I."/>
            <person name="Woyke T."/>
            <person name="Arkin A.P."/>
            <person name="Dehal P."/>
            <person name="Chivian D."/>
            <person name="Criddle C.S."/>
            <person name="Wu W."/>
            <person name="Chakraborty R."/>
            <person name="Hazen T.C."/>
            <person name="Fields M.W."/>
        </authorList>
    </citation>
    <scope>NUCLEOTIDE SEQUENCE [LARGE SCALE GENOMIC DNA]</scope>
    <source>
        <strain evidence="3">FW-101-2B</strain>
    </source>
</reference>
<evidence type="ECO:0000313" key="2">
    <source>
        <dbReference type="EMBL" id="EHJ47893.1"/>
    </source>
</evidence>
<feature type="domain" description="ATPase AAA-type core" evidence="1">
    <location>
        <begin position="36"/>
        <end position="371"/>
    </location>
</feature>
<gene>
    <name evidence="2" type="ORF">DFW101_1886</name>
</gene>
<evidence type="ECO:0000313" key="3">
    <source>
        <dbReference type="Proteomes" id="UP000004662"/>
    </source>
</evidence>
<proteinExistence type="predicted"/>
<dbReference type="AlphaFoldDB" id="G7Q4W6"/>
<dbReference type="SUPFAM" id="SSF52540">
    <property type="entry name" value="P-loop containing nucleoside triphosphate hydrolases"/>
    <property type="match status" value="1"/>
</dbReference>
<dbReference type="InterPro" id="IPR027417">
    <property type="entry name" value="P-loop_NTPase"/>
</dbReference>
<dbReference type="GO" id="GO:0005524">
    <property type="term" value="F:ATP binding"/>
    <property type="evidence" value="ECO:0007669"/>
    <property type="project" value="InterPro"/>
</dbReference>
<sequence>MRISNDTSSKDDRLTAISVAGFKSISCEQTLYIAPLTILAGANSSGKSSMMQPLLLMKQTLEAPYDPGVFLLDGPNVRFTKSDQILSFDRSDISSIFKVTLHSIFGAVGTSYVGNDVNSFDIHSVEYFSSFLKKIVFEKGMTKKELEKRALQSERFSDESLSEIKYFVEIVRRCFLDIFAVSWIQGDEEIGDFFSESFFYIYNMIKISKNIIHLPGLRGNPERTYRTSNVGRSYPGTFENYVASIIYYWQQKNQEHIQIIGRYLEALSLTTGVFATSIDATQVEIKVGRLPKSTKSDTADLVNIADVGVGVSQTLPVLVALLAAEPGQIVYIEQPEIHLHPLAQYRLAAVIAEASKRGVLVIIETHSDILIRGVQTLVAEGNLDPAIVKLHWFSRSPEDGSTTVTCAELDENGAFGDWPQDFDMTALNAEKAYLDAVETRLSRDGK</sequence>
<accession>G7Q4W6</accession>
<dbReference type="InterPro" id="IPR051396">
    <property type="entry name" value="Bact_Antivir_Def_Nuclease"/>
</dbReference>
<evidence type="ECO:0000259" key="1">
    <source>
        <dbReference type="Pfam" id="PF13304"/>
    </source>
</evidence>
<dbReference type="RefSeq" id="WP_009181282.1">
    <property type="nucleotide sequence ID" value="NZ_CM001368.1"/>
</dbReference>
<dbReference type="InterPro" id="IPR014592">
    <property type="entry name" value="P-loop_UCP034888"/>
</dbReference>
<dbReference type="Proteomes" id="UP000004662">
    <property type="component" value="Chromosome"/>
</dbReference>
<organism evidence="2 3">
    <name type="scientific">Solidesulfovibrio carbinoliphilus subsp. oakridgensis</name>
    <dbReference type="NCBI Taxonomy" id="694327"/>
    <lineage>
        <taxon>Bacteria</taxon>
        <taxon>Pseudomonadati</taxon>
        <taxon>Thermodesulfobacteriota</taxon>
        <taxon>Desulfovibrionia</taxon>
        <taxon>Desulfovibrionales</taxon>
        <taxon>Desulfovibrionaceae</taxon>
        <taxon>Solidesulfovibrio</taxon>
    </lineage>
</organism>
<dbReference type="InterPro" id="IPR003959">
    <property type="entry name" value="ATPase_AAA_core"/>
</dbReference>
<keyword evidence="3" id="KW-1185">Reference proteome</keyword>
<dbReference type="GO" id="GO:0016887">
    <property type="term" value="F:ATP hydrolysis activity"/>
    <property type="evidence" value="ECO:0007669"/>
    <property type="project" value="InterPro"/>
</dbReference>
<protein>
    <recommendedName>
        <fullName evidence="1">ATPase AAA-type core domain-containing protein</fullName>
    </recommendedName>
</protein>